<feature type="compositionally biased region" description="Basic and acidic residues" evidence="1">
    <location>
        <begin position="1"/>
        <end position="10"/>
    </location>
</feature>
<dbReference type="AlphaFoldDB" id="A0AAW1X5W1"/>
<evidence type="ECO:0000256" key="1">
    <source>
        <dbReference type="SAM" id="MobiDB-lite"/>
    </source>
</evidence>
<dbReference type="Proteomes" id="UP001457282">
    <property type="component" value="Unassembled WGS sequence"/>
</dbReference>
<feature type="region of interest" description="Disordered" evidence="1">
    <location>
        <begin position="58"/>
        <end position="79"/>
    </location>
</feature>
<reference evidence="2 3" key="1">
    <citation type="journal article" date="2023" name="G3 (Bethesda)">
        <title>A chromosome-length genome assembly and annotation of blackberry (Rubus argutus, cv. 'Hillquist').</title>
        <authorList>
            <person name="Bruna T."/>
            <person name="Aryal R."/>
            <person name="Dudchenko O."/>
            <person name="Sargent D.J."/>
            <person name="Mead D."/>
            <person name="Buti M."/>
            <person name="Cavallini A."/>
            <person name="Hytonen T."/>
            <person name="Andres J."/>
            <person name="Pham M."/>
            <person name="Weisz D."/>
            <person name="Mascagni F."/>
            <person name="Usai G."/>
            <person name="Natali L."/>
            <person name="Bassil N."/>
            <person name="Fernandez G.E."/>
            <person name="Lomsadze A."/>
            <person name="Armour M."/>
            <person name="Olukolu B."/>
            <person name="Poorten T."/>
            <person name="Britton C."/>
            <person name="Davik J."/>
            <person name="Ashrafi H."/>
            <person name="Aiden E.L."/>
            <person name="Borodovsky M."/>
            <person name="Worthington M."/>
        </authorList>
    </citation>
    <scope>NUCLEOTIDE SEQUENCE [LARGE SCALE GENOMIC DNA]</scope>
    <source>
        <strain evidence="2">PI 553951</strain>
    </source>
</reference>
<feature type="compositionally biased region" description="Polar residues" evidence="1">
    <location>
        <begin position="120"/>
        <end position="133"/>
    </location>
</feature>
<feature type="region of interest" description="Disordered" evidence="1">
    <location>
        <begin position="1"/>
        <end position="33"/>
    </location>
</feature>
<organism evidence="2 3">
    <name type="scientific">Rubus argutus</name>
    <name type="common">Southern blackberry</name>
    <dbReference type="NCBI Taxonomy" id="59490"/>
    <lineage>
        <taxon>Eukaryota</taxon>
        <taxon>Viridiplantae</taxon>
        <taxon>Streptophyta</taxon>
        <taxon>Embryophyta</taxon>
        <taxon>Tracheophyta</taxon>
        <taxon>Spermatophyta</taxon>
        <taxon>Magnoliopsida</taxon>
        <taxon>eudicotyledons</taxon>
        <taxon>Gunneridae</taxon>
        <taxon>Pentapetalae</taxon>
        <taxon>rosids</taxon>
        <taxon>fabids</taxon>
        <taxon>Rosales</taxon>
        <taxon>Rosaceae</taxon>
        <taxon>Rosoideae</taxon>
        <taxon>Rosoideae incertae sedis</taxon>
        <taxon>Rubus</taxon>
    </lineage>
</organism>
<evidence type="ECO:0000313" key="3">
    <source>
        <dbReference type="Proteomes" id="UP001457282"/>
    </source>
</evidence>
<comment type="caution">
    <text evidence="2">The sequence shown here is derived from an EMBL/GenBank/DDBJ whole genome shotgun (WGS) entry which is preliminary data.</text>
</comment>
<dbReference type="EMBL" id="JBEDUW010000004">
    <property type="protein sequence ID" value="KAK9932122.1"/>
    <property type="molecule type" value="Genomic_DNA"/>
</dbReference>
<accession>A0AAW1X5W1</accession>
<feature type="region of interest" description="Disordered" evidence="1">
    <location>
        <begin position="116"/>
        <end position="185"/>
    </location>
</feature>
<evidence type="ECO:0000313" key="2">
    <source>
        <dbReference type="EMBL" id="KAK9932122.1"/>
    </source>
</evidence>
<sequence>MWKRVQEKLPTDGSKSNYSGSSPPKNLGNQKQMKALKDITNGKTVTVNGLMKLGPANCKTSKSSLPSRRKTPIVHETTTPPQFPTLSSLINDVQANLVQCIVPALFGHSPPKILHDDDSSQFMDASSNDLSSNGQVRRGQRRRRGFAASCVVASKGQRGGRRRSSSMGWRTAAASGWAQSKGRWQ</sequence>
<proteinExistence type="predicted"/>
<feature type="compositionally biased region" description="Polar residues" evidence="1">
    <location>
        <begin position="13"/>
        <end position="32"/>
    </location>
</feature>
<protein>
    <submittedName>
        <fullName evidence="2">Uncharacterized protein</fullName>
    </submittedName>
</protein>
<gene>
    <name evidence="2" type="ORF">M0R45_019371</name>
</gene>
<keyword evidence="3" id="KW-1185">Reference proteome</keyword>
<name>A0AAW1X5W1_RUBAR</name>